<evidence type="ECO:0000259" key="4">
    <source>
        <dbReference type="Pfam" id="PF10433"/>
    </source>
</evidence>
<dbReference type="EMBL" id="JAFCIX010000330">
    <property type="protein sequence ID" value="KAH6594693.1"/>
    <property type="molecule type" value="Genomic_DNA"/>
</dbReference>
<dbReference type="Proteomes" id="UP001648503">
    <property type="component" value="Unassembled WGS sequence"/>
</dbReference>
<dbReference type="InterPro" id="IPR050358">
    <property type="entry name" value="RSE1/DDB1/CFT1"/>
</dbReference>
<evidence type="ECO:0000313" key="6">
    <source>
        <dbReference type="EMBL" id="KAH6594693.1"/>
    </source>
</evidence>
<name>A0ABQ8FA01_9FUNG</name>
<reference evidence="6 7" key="1">
    <citation type="submission" date="2021-02" db="EMBL/GenBank/DDBJ databases">
        <title>Variation within the Batrachochytrium salamandrivorans European outbreak.</title>
        <authorList>
            <person name="Kelly M."/>
            <person name="Pasmans F."/>
            <person name="Shea T.P."/>
            <person name="Munoz J.F."/>
            <person name="Carranza S."/>
            <person name="Cuomo C.A."/>
            <person name="Martel A."/>
        </authorList>
    </citation>
    <scope>NUCLEOTIDE SEQUENCE [LARGE SCALE GENOMIC DNA]</scope>
    <source>
        <strain evidence="6 7">AMFP18/2</strain>
    </source>
</reference>
<evidence type="ECO:0000256" key="2">
    <source>
        <dbReference type="ARBA" id="ARBA00023242"/>
    </source>
</evidence>
<keyword evidence="2" id="KW-0539">Nucleus</keyword>
<dbReference type="Gene3D" id="2.130.10.10">
    <property type="entry name" value="YVTN repeat-like/Quinoprotein amine dehydrogenase"/>
    <property type="match status" value="3"/>
</dbReference>
<dbReference type="Pfam" id="PF10433">
    <property type="entry name" value="Beta-prop_RSE1_1st"/>
    <property type="match status" value="1"/>
</dbReference>
<organism evidence="6 7">
    <name type="scientific">Batrachochytrium salamandrivorans</name>
    <dbReference type="NCBI Taxonomy" id="1357716"/>
    <lineage>
        <taxon>Eukaryota</taxon>
        <taxon>Fungi</taxon>
        <taxon>Fungi incertae sedis</taxon>
        <taxon>Chytridiomycota</taxon>
        <taxon>Chytridiomycota incertae sedis</taxon>
        <taxon>Chytridiomycetes</taxon>
        <taxon>Rhizophydiales</taxon>
        <taxon>Rhizophydiales incertae sedis</taxon>
        <taxon>Batrachochytrium</taxon>
    </lineage>
</organism>
<dbReference type="InterPro" id="IPR058543">
    <property type="entry name" value="Beta-prop_RSE1/DDB1/CPSF1_2nd"/>
</dbReference>
<feature type="domain" description="RSE1/DDB1/CPSF1 C-terminal" evidence="3">
    <location>
        <begin position="905"/>
        <end position="1282"/>
    </location>
</feature>
<protein>
    <recommendedName>
        <fullName evidence="8">DNA damage-binding protein 1</fullName>
    </recommendedName>
</protein>
<evidence type="ECO:0000259" key="5">
    <source>
        <dbReference type="Pfam" id="PF23726"/>
    </source>
</evidence>
<evidence type="ECO:0000256" key="1">
    <source>
        <dbReference type="ARBA" id="ARBA00004123"/>
    </source>
</evidence>
<comment type="subcellular location">
    <subcellularLocation>
        <location evidence="1">Nucleus</location>
    </subcellularLocation>
</comment>
<dbReference type="InterPro" id="IPR015943">
    <property type="entry name" value="WD40/YVTN_repeat-like_dom_sf"/>
</dbReference>
<dbReference type="Pfam" id="PF23726">
    <property type="entry name" value="Beta-prop_RSE1_2nd"/>
    <property type="match status" value="1"/>
</dbReference>
<proteinExistence type="predicted"/>
<comment type="caution">
    <text evidence="6">The sequence shown here is derived from an EMBL/GenBank/DDBJ whole genome shotgun (WGS) entry which is preliminary data.</text>
</comment>
<sequence>MHRSANTNIDHGSVSVDHFYSLDPSADQYASGLAHVYVAHSLPSDGDIRASFCLRIEPAFSNSTSDHACSSIASPMPTSSESLPTILAHVHVHDSVLVACQYNGTSLLTPIARRPVFGHIMSACALRTGSCKPILTKKSPFASRTPNHASIIENRYSIKKSDSLLTRSVKSDMIVCTSDSGMLSIVALVQCPSPQKGNRVPIDDRFADSPSIYMFESVLQHRIAPPGSSYIALGHIVASDALASCIAVAAFQNNITLFPIKAYSPERCVPVFGSSLEILLPRSNATILHMAFLNMPLDFPHLLNLVVVILNKREVEVVLYEWNQLNGVISSFTQYDPCVITKESVPLHLIPLPKLPMYFLVATESEILILNSIDMKHTSRRPLRQTVPGPFHSKEIRQDLNALISAIHVLETTDTDNEHLYMTSDKGHIMYMRVTRAQLNTYIVHVGGVRRPVAFMEILSSTIDNHTLALFGSFCDGEIIHIDAKTLNVSKSEVVPIQWNSGPTLDFCLNLMPTKDTDTLYMTSGTSPYGSVKEIRHGVGVSIESSSTQFSDAIHLWSLSLSPDDECDTFLVASFAASTRIMYICDDGFVDVSDAFGFLIDTPTLNAAACSTRGFFVQVHSLGLVVVRPETMTTHTMSASTVHEWVHPNGHRIVLSAFYREYVVVSTAGESALTLLKIAIDNNSNDPRPGVCVVGTYSASLFILSLDYTEGKLTMLSELKLANYSSAAINIPHTVHILGPTLGLDAQVTETHLLVGVRDGSLIDFTLSWDNDVFEASTPTIMQLGTTPLSLVPSRRRVLGQSYVLAVSSKTWQLSISPIGGIRAALLLCYPIEHAASFLYDGSKINGFLFLTANEMSIAFVEDGPRYHTRSIEIGDTPRRILIDPVTQLLLLAVVAPTEDGKTISAINVLDPETGHVLTSERLAVDETIHSLMVWHVKPTKRYICVGTRVNATCGRVLVFGLKRTSKSRFVKFNLMGQCTLSGPVIALCSFINSYLLASAGSVLHQLKIEAVHRTLTASANIDSYSSITRIHTLGAYIYVSNVRESVSVYSFDVVAKSFKLLKSDVECRAGFDGIPLNDSLVIGSDLNGNIYGLATGSDTNRDHGQHFSNQSMRLVFGFHIGEVVLHLNMGSLSHRILHIMRDANINVGTSAQDCPKSSYKRITETSDLDRGWWPNSNSPHHGISKNLSFTRGSDAGVVYKEPILHQRARGGQILYGATLSGGLVSILRLRPEVHTTLQLLQMCMSEHADTMPLLGNNHSWFRSKSISMQNAIDGLFVTQFLTQNGFTQREIMHQFNILRVKEPYATENNNLMNTQMTVVKMSAILYWLKAACI</sequence>
<dbReference type="InterPro" id="IPR018846">
    <property type="entry name" value="Beta-prop_RSE1/DDB1/CPSF1_1st"/>
</dbReference>
<dbReference type="Pfam" id="PF03178">
    <property type="entry name" value="CPSF_A"/>
    <property type="match status" value="1"/>
</dbReference>
<evidence type="ECO:0000259" key="3">
    <source>
        <dbReference type="Pfam" id="PF03178"/>
    </source>
</evidence>
<evidence type="ECO:0000313" key="7">
    <source>
        <dbReference type="Proteomes" id="UP001648503"/>
    </source>
</evidence>
<keyword evidence="7" id="KW-1185">Reference proteome</keyword>
<accession>A0ABQ8FA01</accession>
<feature type="domain" description="RSE1/DDB1/CPSF1 second beta-propeller" evidence="5">
    <location>
        <begin position="545"/>
        <end position="859"/>
    </location>
</feature>
<dbReference type="InterPro" id="IPR004871">
    <property type="entry name" value="RSE1/DDB1/CPSF1_C"/>
</dbReference>
<gene>
    <name evidence="6" type="ORF">BASA50_006370</name>
</gene>
<dbReference type="PANTHER" id="PTHR10644">
    <property type="entry name" value="DNA REPAIR/RNA PROCESSING CPSF FAMILY"/>
    <property type="match status" value="1"/>
</dbReference>
<feature type="domain" description="RSE1/DDB1/CPSF1 first beta-propeller" evidence="4">
    <location>
        <begin position="104"/>
        <end position="490"/>
    </location>
</feature>
<evidence type="ECO:0008006" key="8">
    <source>
        <dbReference type="Google" id="ProtNLM"/>
    </source>
</evidence>